<dbReference type="EMBL" id="FMZC01000037">
    <property type="protein sequence ID" value="SDE77325.1"/>
    <property type="molecule type" value="Genomic_DNA"/>
</dbReference>
<reference evidence="1 2" key="1">
    <citation type="submission" date="2016-10" db="EMBL/GenBank/DDBJ databases">
        <authorList>
            <person name="de Groot N.N."/>
        </authorList>
    </citation>
    <scope>NUCLEOTIDE SEQUENCE [LARGE SCALE GENOMIC DNA]</scope>
    <source>
        <strain evidence="1 2">DSM 16619</strain>
    </source>
</reference>
<evidence type="ECO:0000313" key="2">
    <source>
        <dbReference type="Proteomes" id="UP000198781"/>
    </source>
</evidence>
<name>A0A1G7FNT2_9BURK</name>
<dbReference type="AlphaFoldDB" id="A0A1G7FNT2"/>
<protein>
    <submittedName>
        <fullName evidence="1">Uncharacterized protein</fullName>
    </submittedName>
</protein>
<keyword evidence="2" id="KW-1185">Reference proteome</keyword>
<gene>
    <name evidence="1" type="ORF">SAMN05192589_1372</name>
</gene>
<evidence type="ECO:0000313" key="1">
    <source>
        <dbReference type="EMBL" id="SDE77325.1"/>
    </source>
</evidence>
<accession>A0A1G7FNT2</accession>
<proteinExistence type="predicted"/>
<sequence>MVMRVSFGDASFFQINIAIIDGFYGNFCYVANNKIILNSDNDVSIYDEIFSQIGALSSYDRIAFLGLPVEIAEEFIYLAPISTENFNVASVEDRIFQFDMLNGAKLHNPLCEIDVPDVVYDIPSKTDGFPVFLFDLSSSRKGMLGPFLYNSGDSGVILWKNLEQDGEQAFVDIFYLYAVYWAAMNYVDDYLSTWKFPEKMKNCPVKCEAVIPIVLQD</sequence>
<organism evidence="1 2">
    <name type="scientific">Paracidovorax valerianellae</name>
    <dbReference type="NCBI Taxonomy" id="187868"/>
    <lineage>
        <taxon>Bacteria</taxon>
        <taxon>Pseudomonadati</taxon>
        <taxon>Pseudomonadota</taxon>
        <taxon>Betaproteobacteria</taxon>
        <taxon>Burkholderiales</taxon>
        <taxon>Comamonadaceae</taxon>
        <taxon>Paracidovorax</taxon>
    </lineage>
</organism>
<dbReference type="STRING" id="187868.SAMN05192589_1372"/>
<dbReference type="Proteomes" id="UP000198781">
    <property type="component" value="Unassembled WGS sequence"/>
</dbReference>